<dbReference type="CDD" id="cd02440">
    <property type="entry name" value="AdoMet_MTases"/>
    <property type="match status" value="1"/>
</dbReference>
<dbReference type="SUPFAM" id="SSF53335">
    <property type="entry name" value="S-adenosyl-L-methionine-dependent methyltransferases"/>
    <property type="match status" value="1"/>
</dbReference>
<dbReference type="AlphaFoldDB" id="A0A0F9IQZ9"/>
<dbReference type="PANTHER" id="PTHR36971:SF1">
    <property type="entry name" value="METHYLTRANSFERASE DOMAIN-CONTAINING PROTEIN"/>
    <property type="match status" value="1"/>
</dbReference>
<dbReference type="InterPro" id="IPR029063">
    <property type="entry name" value="SAM-dependent_MTases_sf"/>
</dbReference>
<dbReference type="PANTHER" id="PTHR36971">
    <property type="entry name" value="UNNAMED PRODUCT"/>
    <property type="match status" value="1"/>
</dbReference>
<dbReference type="EMBL" id="LAZR01020246">
    <property type="protein sequence ID" value="KKL89587.1"/>
    <property type="molecule type" value="Genomic_DNA"/>
</dbReference>
<accession>A0A0F9IQZ9</accession>
<proteinExistence type="predicted"/>
<gene>
    <name evidence="1" type="ORF">LCGC14_1913190</name>
</gene>
<reference evidence="1" key="1">
    <citation type="journal article" date="2015" name="Nature">
        <title>Complex archaea that bridge the gap between prokaryotes and eukaryotes.</title>
        <authorList>
            <person name="Spang A."/>
            <person name="Saw J.H."/>
            <person name="Jorgensen S.L."/>
            <person name="Zaremba-Niedzwiedzka K."/>
            <person name="Martijn J."/>
            <person name="Lind A.E."/>
            <person name="van Eijk R."/>
            <person name="Schleper C."/>
            <person name="Guy L."/>
            <person name="Ettema T.J."/>
        </authorList>
    </citation>
    <scope>NUCLEOTIDE SEQUENCE</scope>
</reference>
<evidence type="ECO:0008006" key="2">
    <source>
        <dbReference type="Google" id="ProtNLM"/>
    </source>
</evidence>
<name>A0A0F9IQZ9_9ZZZZ</name>
<protein>
    <recommendedName>
        <fullName evidence="2">Methyltransferase domain-containing protein</fullName>
    </recommendedName>
</protein>
<sequence>MGDERRGAVFALWIVKNFPKAQHILDIAGGKGQVARKLANKKRRVHVIDVDPRFEGRLHPRIFYQSGWFEEDSIIGKRFDLVVGMHPDEATGEIIRYAIKHEIPFSVVPCCIKGRDARNIGSFTDWMKRLSSIAVKAGYSVQQDKLKMRGKNYIIVGKPCR</sequence>
<evidence type="ECO:0000313" key="1">
    <source>
        <dbReference type="EMBL" id="KKL89587.1"/>
    </source>
</evidence>
<organism evidence="1">
    <name type="scientific">marine sediment metagenome</name>
    <dbReference type="NCBI Taxonomy" id="412755"/>
    <lineage>
        <taxon>unclassified sequences</taxon>
        <taxon>metagenomes</taxon>
        <taxon>ecological metagenomes</taxon>
    </lineage>
</organism>
<dbReference type="Gene3D" id="3.40.50.150">
    <property type="entry name" value="Vaccinia Virus protein VP39"/>
    <property type="match status" value="1"/>
</dbReference>
<comment type="caution">
    <text evidence="1">The sequence shown here is derived from an EMBL/GenBank/DDBJ whole genome shotgun (WGS) entry which is preliminary data.</text>
</comment>